<keyword evidence="2" id="KW-1185">Reference proteome</keyword>
<accession>A0ABQ8CP72</accession>
<name>A0ABQ8CP72_BRANA</name>
<evidence type="ECO:0000313" key="2">
    <source>
        <dbReference type="Proteomes" id="UP000824890"/>
    </source>
</evidence>
<sequence>MEFWRRKKDKEEARECFLKNGSKPLITSTPSVLSLVSHGASTWYKGVIEDRSYVIKRFTNPWRGEETAYNDIVLSARGSNYSGFLRVIGCCLQFPLPVAVFDDLGYRPAFLVESVARWDLGNILDSVKDMQERREPVEFGGDLNEMRPGQMKMFLDLALRCCEKRNEDRPTMISVAKECK</sequence>
<evidence type="ECO:0000313" key="1">
    <source>
        <dbReference type="EMBL" id="KAH0918885.1"/>
    </source>
</evidence>
<dbReference type="EMBL" id="JAGKQM010000007">
    <property type="protein sequence ID" value="KAH0918885.1"/>
    <property type="molecule type" value="Genomic_DNA"/>
</dbReference>
<comment type="caution">
    <text evidence="1">The sequence shown here is derived from an EMBL/GenBank/DDBJ whole genome shotgun (WGS) entry which is preliminary data.</text>
</comment>
<organism evidence="1 2">
    <name type="scientific">Brassica napus</name>
    <name type="common">Rape</name>
    <dbReference type="NCBI Taxonomy" id="3708"/>
    <lineage>
        <taxon>Eukaryota</taxon>
        <taxon>Viridiplantae</taxon>
        <taxon>Streptophyta</taxon>
        <taxon>Embryophyta</taxon>
        <taxon>Tracheophyta</taxon>
        <taxon>Spermatophyta</taxon>
        <taxon>Magnoliopsida</taxon>
        <taxon>eudicotyledons</taxon>
        <taxon>Gunneridae</taxon>
        <taxon>Pentapetalae</taxon>
        <taxon>rosids</taxon>
        <taxon>malvids</taxon>
        <taxon>Brassicales</taxon>
        <taxon>Brassicaceae</taxon>
        <taxon>Brassiceae</taxon>
        <taxon>Brassica</taxon>
    </lineage>
</organism>
<proteinExistence type="predicted"/>
<gene>
    <name evidence="1" type="ORF">HID58_026545</name>
</gene>
<protein>
    <submittedName>
        <fullName evidence="1">Uncharacterized protein</fullName>
    </submittedName>
</protein>
<dbReference type="Proteomes" id="UP000824890">
    <property type="component" value="Unassembled WGS sequence"/>
</dbReference>
<reference evidence="1 2" key="1">
    <citation type="submission" date="2021-05" db="EMBL/GenBank/DDBJ databases">
        <title>Genome Assembly of Synthetic Allotetraploid Brassica napus Reveals Homoeologous Exchanges between Subgenomes.</title>
        <authorList>
            <person name="Davis J.T."/>
        </authorList>
    </citation>
    <scope>NUCLEOTIDE SEQUENCE [LARGE SCALE GENOMIC DNA]</scope>
    <source>
        <strain evidence="2">cv. Da-Ae</strain>
        <tissue evidence="1">Seedling</tissue>
    </source>
</reference>